<evidence type="ECO:0000313" key="2">
    <source>
        <dbReference type="EMBL" id="QBP40926.1"/>
    </source>
</evidence>
<accession>A0A4P6ZZE1</accession>
<evidence type="ECO:0000313" key="3">
    <source>
        <dbReference type="Proteomes" id="UP000294292"/>
    </source>
</evidence>
<keyword evidence="1" id="KW-1133">Transmembrane helix</keyword>
<dbReference type="KEGG" id="panc:E2636_07205"/>
<reference evidence="2 3" key="1">
    <citation type="submission" date="2019-03" db="EMBL/GenBank/DDBJ databases">
        <title>Complete genome sequence of Paenisporosarcina antarctica CGMCC 1.6503T.</title>
        <authorList>
            <person name="Rong J.-C."/>
            <person name="Chi N.-Y."/>
            <person name="Zhang Q.-F."/>
        </authorList>
    </citation>
    <scope>NUCLEOTIDE SEQUENCE [LARGE SCALE GENOMIC DNA]</scope>
    <source>
        <strain evidence="2 3">CGMCC 1.6503</strain>
    </source>
</reference>
<gene>
    <name evidence="2" type="ORF">E2636_07205</name>
</gene>
<organism evidence="2 3">
    <name type="scientific">Paenisporosarcina antarctica</name>
    <dbReference type="NCBI Taxonomy" id="417367"/>
    <lineage>
        <taxon>Bacteria</taxon>
        <taxon>Bacillati</taxon>
        <taxon>Bacillota</taxon>
        <taxon>Bacilli</taxon>
        <taxon>Bacillales</taxon>
        <taxon>Caryophanaceae</taxon>
        <taxon>Paenisporosarcina</taxon>
    </lineage>
</organism>
<keyword evidence="1" id="KW-0812">Transmembrane</keyword>
<evidence type="ECO:0000256" key="1">
    <source>
        <dbReference type="SAM" id="Phobius"/>
    </source>
</evidence>
<protein>
    <submittedName>
        <fullName evidence="2">Uncharacterized protein</fullName>
    </submittedName>
</protein>
<feature type="transmembrane region" description="Helical" evidence="1">
    <location>
        <begin position="52"/>
        <end position="73"/>
    </location>
</feature>
<feature type="transmembrane region" description="Helical" evidence="1">
    <location>
        <begin position="6"/>
        <end position="31"/>
    </location>
</feature>
<keyword evidence="3" id="KW-1185">Reference proteome</keyword>
<dbReference type="AlphaFoldDB" id="A0A4P6ZZE1"/>
<feature type="transmembrane region" description="Helical" evidence="1">
    <location>
        <begin position="79"/>
        <end position="97"/>
    </location>
</feature>
<feature type="transmembrane region" description="Helical" evidence="1">
    <location>
        <begin position="109"/>
        <end position="129"/>
    </location>
</feature>
<sequence length="139" mass="16241">MKGTHYFWISSAHAVVFTSILGFLHVFKFISWNPINWTKIQIFSQTHISVKWLLTLFVVFMAINIVMGLFLLVKKMPTVVTSIVVGGATWLLLEWSIYQNFTHIKWSSIPILTVIILICRALAETINYYDREVYEDKRK</sequence>
<dbReference type="EMBL" id="CP038015">
    <property type="protein sequence ID" value="QBP40926.1"/>
    <property type="molecule type" value="Genomic_DNA"/>
</dbReference>
<dbReference type="Proteomes" id="UP000294292">
    <property type="component" value="Chromosome"/>
</dbReference>
<dbReference type="OrthoDB" id="2966427at2"/>
<proteinExistence type="predicted"/>
<keyword evidence="1" id="KW-0472">Membrane</keyword>
<name>A0A4P6ZZE1_9BACL</name>